<protein>
    <recommendedName>
        <fullName evidence="9">Multidrug-efflux transporter</fullName>
    </recommendedName>
</protein>
<sequence length="454" mass="47247">MADRSGFPHHLRALLVLGLPLIGSHLAQFAIGLTDAIMLGRYHVDALAAEVLGGALFFVLFLLGSGFAWALMPLVATAAAAGEEAQVRRVTRMGLWIAIGFGLLTYPVFLMAERLFLATGQPPGLARLAQEYLTIHGLGMVPALVVMVLKSYLAALERTRVVLWVTLAAVGLNALGNYVLIFGAWGFPQLGIRGAGLSSLIVQVASMGALVFYAIRATPEHTLFRRFWRLDAEALARVFRLGWPIGLTNLAEVGLFAASSVMMGWLGALPLAAHGIALQISSAVFMVHLGLSNAATILAGRAVGQRDAPGLRRGALAALAVSAAMVAATVVAFLAFPGPLIGLFLDPAAPERAAVIALGTGLLAAAALFQLVDAAQVMALGLLRGVQDTRVPLAIAAVSYWLVGLPVAYALGFGLGWGGVGVWLGLAAGLAVAGVAMMARFWLGLARRQAGLAG</sequence>
<keyword evidence="12" id="KW-1185">Reference proteome</keyword>
<dbReference type="InterPro" id="IPR048279">
    <property type="entry name" value="MdtK-like"/>
</dbReference>
<feature type="transmembrane region" description="Helical" evidence="10">
    <location>
        <begin position="247"/>
        <end position="268"/>
    </location>
</feature>
<feature type="transmembrane region" description="Helical" evidence="10">
    <location>
        <begin position="132"/>
        <end position="149"/>
    </location>
</feature>
<evidence type="ECO:0000256" key="7">
    <source>
        <dbReference type="ARBA" id="ARBA00023065"/>
    </source>
</evidence>
<evidence type="ECO:0000256" key="3">
    <source>
        <dbReference type="ARBA" id="ARBA00022449"/>
    </source>
</evidence>
<feature type="transmembrane region" description="Helical" evidence="10">
    <location>
        <begin position="421"/>
        <end position="443"/>
    </location>
</feature>
<organism evidence="11 12">
    <name type="scientific">Rhodovulum euryhalinum</name>
    <dbReference type="NCBI Taxonomy" id="35805"/>
    <lineage>
        <taxon>Bacteria</taxon>
        <taxon>Pseudomonadati</taxon>
        <taxon>Pseudomonadota</taxon>
        <taxon>Alphaproteobacteria</taxon>
        <taxon>Rhodobacterales</taxon>
        <taxon>Paracoccaceae</taxon>
        <taxon>Rhodovulum</taxon>
    </lineage>
</organism>
<evidence type="ECO:0000256" key="10">
    <source>
        <dbReference type="SAM" id="Phobius"/>
    </source>
</evidence>
<dbReference type="Pfam" id="PF01554">
    <property type="entry name" value="MatE"/>
    <property type="match status" value="2"/>
</dbReference>
<dbReference type="CDD" id="cd13131">
    <property type="entry name" value="MATE_NorM_like"/>
    <property type="match status" value="1"/>
</dbReference>
<evidence type="ECO:0000313" key="11">
    <source>
        <dbReference type="EMBL" id="TCO68308.1"/>
    </source>
</evidence>
<reference evidence="11 12" key="1">
    <citation type="submission" date="2019-03" db="EMBL/GenBank/DDBJ databases">
        <title>Genomic Encyclopedia of Type Strains, Phase IV (KMG-IV): sequencing the most valuable type-strain genomes for metagenomic binning, comparative biology and taxonomic classification.</title>
        <authorList>
            <person name="Goeker M."/>
        </authorList>
    </citation>
    <scope>NUCLEOTIDE SEQUENCE [LARGE SCALE GENOMIC DNA]</scope>
    <source>
        <strain evidence="11 12">DSM 4868</strain>
    </source>
</reference>
<evidence type="ECO:0000256" key="2">
    <source>
        <dbReference type="ARBA" id="ARBA00022448"/>
    </source>
</evidence>
<keyword evidence="2" id="KW-0813">Transport</keyword>
<dbReference type="AlphaFoldDB" id="A0A4R2KEG2"/>
<dbReference type="NCBIfam" id="TIGR00797">
    <property type="entry name" value="matE"/>
    <property type="match status" value="1"/>
</dbReference>
<dbReference type="InterPro" id="IPR002528">
    <property type="entry name" value="MATE_fam"/>
</dbReference>
<dbReference type="InterPro" id="IPR050222">
    <property type="entry name" value="MATE_MdtK"/>
</dbReference>
<feature type="transmembrane region" description="Helical" evidence="10">
    <location>
        <begin position="280"/>
        <end position="303"/>
    </location>
</feature>
<dbReference type="GO" id="GO:0015297">
    <property type="term" value="F:antiporter activity"/>
    <property type="evidence" value="ECO:0007669"/>
    <property type="project" value="UniProtKB-KW"/>
</dbReference>
<evidence type="ECO:0000256" key="6">
    <source>
        <dbReference type="ARBA" id="ARBA00022989"/>
    </source>
</evidence>
<evidence type="ECO:0000256" key="9">
    <source>
        <dbReference type="ARBA" id="ARBA00031636"/>
    </source>
</evidence>
<accession>A0A4R2KEG2</accession>
<feature type="transmembrane region" description="Helical" evidence="10">
    <location>
        <begin position="315"/>
        <end position="341"/>
    </location>
</feature>
<name>A0A4R2KEG2_9RHOB</name>
<dbReference type="OrthoDB" id="9780160at2"/>
<evidence type="ECO:0000313" key="12">
    <source>
        <dbReference type="Proteomes" id="UP000295142"/>
    </source>
</evidence>
<feature type="transmembrane region" description="Helical" evidence="10">
    <location>
        <begin position="353"/>
        <end position="372"/>
    </location>
</feature>
<evidence type="ECO:0000256" key="5">
    <source>
        <dbReference type="ARBA" id="ARBA00022692"/>
    </source>
</evidence>
<dbReference type="PIRSF" id="PIRSF006603">
    <property type="entry name" value="DinF"/>
    <property type="match status" value="1"/>
</dbReference>
<keyword evidence="7" id="KW-0406">Ion transport</keyword>
<feature type="transmembrane region" description="Helical" evidence="10">
    <location>
        <begin position="393"/>
        <end position="415"/>
    </location>
</feature>
<dbReference type="RefSeq" id="WP_132546768.1">
    <property type="nucleotide sequence ID" value="NZ_SLWW01000028.1"/>
</dbReference>
<feature type="transmembrane region" description="Helical" evidence="10">
    <location>
        <begin position="93"/>
        <end position="112"/>
    </location>
</feature>
<comment type="caution">
    <text evidence="11">The sequence shown here is derived from an EMBL/GenBank/DDBJ whole genome shotgun (WGS) entry which is preliminary data.</text>
</comment>
<feature type="transmembrane region" description="Helical" evidence="10">
    <location>
        <begin position="197"/>
        <end position="215"/>
    </location>
</feature>
<dbReference type="GO" id="GO:0042910">
    <property type="term" value="F:xenobiotic transmembrane transporter activity"/>
    <property type="evidence" value="ECO:0007669"/>
    <property type="project" value="InterPro"/>
</dbReference>
<dbReference type="PANTHER" id="PTHR43298:SF2">
    <property type="entry name" value="FMN_FAD EXPORTER YEEO-RELATED"/>
    <property type="match status" value="1"/>
</dbReference>
<keyword evidence="3" id="KW-0050">Antiport</keyword>
<gene>
    <name evidence="11" type="ORF">EV655_1285</name>
</gene>
<keyword evidence="5 10" id="KW-0812">Transmembrane</keyword>
<dbReference type="GO" id="GO:0005886">
    <property type="term" value="C:plasma membrane"/>
    <property type="evidence" value="ECO:0007669"/>
    <property type="project" value="UniProtKB-SubCell"/>
</dbReference>
<comment type="subcellular location">
    <subcellularLocation>
        <location evidence="1">Cell inner membrane</location>
        <topology evidence="1">Multi-pass membrane protein</topology>
    </subcellularLocation>
</comment>
<dbReference type="GO" id="GO:0006811">
    <property type="term" value="P:monoatomic ion transport"/>
    <property type="evidence" value="ECO:0007669"/>
    <property type="project" value="UniProtKB-KW"/>
</dbReference>
<dbReference type="EMBL" id="SLWW01000028">
    <property type="protein sequence ID" value="TCO68308.1"/>
    <property type="molecule type" value="Genomic_DNA"/>
</dbReference>
<evidence type="ECO:0000256" key="1">
    <source>
        <dbReference type="ARBA" id="ARBA00004429"/>
    </source>
</evidence>
<proteinExistence type="predicted"/>
<keyword evidence="6 10" id="KW-1133">Transmembrane helix</keyword>
<evidence type="ECO:0000256" key="8">
    <source>
        <dbReference type="ARBA" id="ARBA00023136"/>
    </source>
</evidence>
<keyword evidence="4" id="KW-1003">Cell membrane</keyword>
<evidence type="ECO:0000256" key="4">
    <source>
        <dbReference type="ARBA" id="ARBA00022475"/>
    </source>
</evidence>
<feature type="transmembrane region" description="Helical" evidence="10">
    <location>
        <begin position="56"/>
        <end position="81"/>
    </location>
</feature>
<feature type="transmembrane region" description="Helical" evidence="10">
    <location>
        <begin position="161"/>
        <end position="185"/>
    </location>
</feature>
<keyword evidence="8 10" id="KW-0472">Membrane</keyword>
<dbReference type="PANTHER" id="PTHR43298">
    <property type="entry name" value="MULTIDRUG RESISTANCE PROTEIN NORM-RELATED"/>
    <property type="match status" value="1"/>
</dbReference>
<dbReference type="Proteomes" id="UP000295142">
    <property type="component" value="Unassembled WGS sequence"/>
</dbReference>